<reference evidence="1 2" key="1">
    <citation type="journal article" date="2023" name="Sci. Data">
        <title>Genome assembly of the Korean intertidal mud-creeper Batillaria attramentaria.</title>
        <authorList>
            <person name="Patra A.K."/>
            <person name="Ho P.T."/>
            <person name="Jun S."/>
            <person name="Lee S.J."/>
            <person name="Kim Y."/>
            <person name="Won Y.J."/>
        </authorList>
    </citation>
    <scope>NUCLEOTIDE SEQUENCE [LARGE SCALE GENOMIC DNA]</scope>
    <source>
        <strain evidence="1">Wonlab-2016</strain>
    </source>
</reference>
<organism evidence="1 2">
    <name type="scientific">Batillaria attramentaria</name>
    <dbReference type="NCBI Taxonomy" id="370345"/>
    <lineage>
        <taxon>Eukaryota</taxon>
        <taxon>Metazoa</taxon>
        <taxon>Spiralia</taxon>
        <taxon>Lophotrochozoa</taxon>
        <taxon>Mollusca</taxon>
        <taxon>Gastropoda</taxon>
        <taxon>Caenogastropoda</taxon>
        <taxon>Sorbeoconcha</taxon>
        <taxon>Cerithioidea</taxon>
        <taxon>Batillariidae</taxon>
        <taxon>Batillaria</taxon>
    </lineage>
</organism>
<dbReference type="Proteomes" id="UP001519460">
    <property type="component" value="Unassembled WGS sequence"/>
</dbReference>
<gene>
    <name evidence="1" type="ORF">BaRGS_00002454</name>
</gene>
<evidence type="ECO:0000313" key="1">
    <source>
        <dbReference type="EMBL" id="KAK7506342.1"/>
    </source>
</evidence>
<keyword evidence="2" id="KW-1185">Reference proteome</keyword>
<proteinExistence type="predicted"/>
<dbReference type="AlphaFoldDB" id="A0ABD0M3R3"/>
<protein>
    <submittedName>
        <fullName evidence="1">Uncharacterized protein</fullName>
    </submittedName>
</protein>
<dbReference type="EMBL" id="JACVVK020000007">
    <property type="protein sequence ID" value="KAK7506342.1"/>
    <property type="molecule type" value="Genomic_DNA"/>
</dbReference>
<comment type="caution">
    <text evidence="1">The sequence shown here is derived from an EMBL/GenBank/DDBJ whole genome shotgun (WGS) entry which is preliminary data.</text>
</comment>
<evidence type="ECO:0000313" key="2">
    <source>
        <dbReference type="Proteomes" id="UP001519460"/>
    </source>
</evidence>
<sequence>MKHSQPAQRQNLTWHWKGSEMRILEEGLDCRENLPACDTPTYAYRNYTKTIVCVHKRTMWCVVACAWRSVMIANVEVKHLLSASRVCKRRSAFGFAFMGKKSESDTHAWVLFWRVMLTLTGLKVRGWLEERRSASNLSQQ</sequence>
<accession>A0ABD0M3R3</accession>
<name>A0ABD0M3R3_9CAEN</name>